<keyword evidence="7" id="KW-0479">Metal-binding</keyword>
<comment type="catalytic activity">
    <reaction evidence="1">
        <text>Release of an N-terminal amino acid, Xaa-|-Yaa- from a peptide, amide or arylamide. Xaa is preferably Ala, but may be most amino acids including Pro (slow action). When a terminal hydrophobic residue is followed by a prolyl residue, the two may be released as an intact Xaa-Pro dipeptide.</text>
        <dbReference type="EC" id="3.4.11.2"/>
    </reaction>
</comment>
<dbReference type="GO" id="GO:0008237">
    <property type="term" value="F:metallopeptidase activity"/>
    <property type="evidence" value="ECO:0007669"/>
    <property type="project" value="UniProtKB-KW"/>
</dbReference>
<feature type="domain" description="Aminopeptidase N-like N-terminal" evidence="15">
    <location>
        <begin position="23"/>
        <end position="193"/>
    </location>
</feature>
<dbReference type="Gene3D" id="2.60.40.1730">
    <property type="entry name" value="tricorn interacting facor f3 domain"/>
    <property type="match status" value="1"/>
</dbReference>
<dbReference type="KEGG" id="sbil:SANBI_002063"/>
<comment type="similarity">
    <text evidence="3">Belongs to the peptidase M1 family.</text>
</comment>
<evidence type="ECO:0000256" key="6">
    <source>
        <dbReference type="ARBA" id="ARBA00022670"/>
    </source>
</evidence>
<evidence type="ECO:0000256" key="1">
    <source>
        <dbReference type="ARBA" id="ARBA00000098"/>
    </source>
</evidence>
<dbReference type="InterPro" id="IPR042097">
    <property type="entry name" value="Aminopeptidase_N-like_N_sf"/>
</dbReference>
<organism evidence="16 17">
    <name type="scientific">Sanguibacter biliveldensis</name>
    <dbReference type="NCBI Taxonomy" id="3030830"/>
    <lineage>
        <taxon>Bacteria</taxon>
        <taxon>Bacillati</taxon>
        <taxon>Actinomycetota</taxon>
        <taxon>Actinomycetes</taxon>
        <taxon>Micrococcales</taxon>
        <taxon>Sanguibacteraceae</taxon>
        <taxon>Sanguibacter</taxon>
    </lineage>
</organism>
<dbReference type="InterPro" id="IPR027268">
    <property type="entry name" value="Peptidase_M4/M1_CTD_sf"/>
</dbReference>
<keyword evidence="10" id="KW-0482">Metalloprotease</keyword>
<evidence type="ECO:0000256" key="9">
    <source>
        <dbReference type="ARBA" id="ARBA00022833"/>
    </source>
</evidence>
<evidence type="ECO:0000259" key="14">
    <source>
        <dbReference type="Pfam" id="PF01433"/>
    </source>
</evidence>
<dbReference type="Gene3D" id="1.10.390.10">
    <property type="entry name" value="Neutral Protease Domain 2"/>
    <property type="match status" value="1"/>
</dbReference>
<evidence type="ECO:0000256" key="10">
    <source>
        <dbReference type="ARBA" id="ARBA00023049"/>
    </source>
</evidence>
<evidence type="ECO:0000256" key="12">
    <source>
        <dbReference type="ARBA" id="ARBA00031533"/>
    </source>
</evidence>
<dbReference type="GO" id="GO:0006508">
    <property type="term" value="P:proteolysis"/>
    <property type="evidence" value="ECO:0007669"/>
    <property type="project" value="UniProtKB-KW"/>
</dbReference>
<dbReference type="InterPro" id="IPR045357">
    <property type="entry name" value="Aminopeptidase_N-like_N"/>
</dbReference>
<feature type="domain" description="Peptidase M1 membrane alanine aminopeptidase" evidence="14">
    <location>
        <begin position="262"/>
        <end position="453"/>
    </location>
</feature>
<name>A0AAF0Z0I6_9MICO</name>
<dbReference type="EMBL" id="CP138359">
    <property type="protein sequence ID" value="WPF80830.1"/>
    <property type="molecule type" value="Genomic_DNA"/>
</dbReference>
<keyword evidence="9" id="KW-0862">Zinc</keyword>
<reference evidence="17" key="1">
    <citation type="submission" date="2023-11" db="EMBL/GenBank/DDBJ databases">
        <authorList>
            <person name="Helweg L.P."/>
            <person name="Kiel A."/>
            <person name="Hitz F."/>
            <person name="Ruckert-Reed C."/>
            <person name="Busche T."/>
            <person name="Kaltschmidt B."/>
            <person name="Kaltschmidt C."/>
        </authorList>
    </citation>
    <scope>NUCLEOTIDE SEQUENCE [LARGE SCALE GENOMIC DNA]</scope>
    <source>
        <strain evidence="17">4.1</strain>
    </source>
</reference>
<feature type="region of interest" description="Disordered" evidence="13">
    <location>
        <begin position="209"/>
        <end position="234"/>
    </location>
</feature>
<dbReference type="CDD" id="cd09603">
    <property type="entry name" value="M1_APN_like"/>
    <property type="match status" value="1"/>
</dbReference>
<dbReference type="GO" id="GO:0016285">
    <property type="term" value="F:alanyl aminopeptidase activity"/>
    <property type="evidence" value="ECO:0007669"/>
    <property type="project" value="UniProtKB-EC"/>
</dbReference>
<dbReference type="AlphaFoldDB" id="A0AAF0Z0I6"/>
<evidence type="ECO:0000256" key="5">
    <source>
        <dbReference type="ARBA" id="ARBA00015611"/>
    </source>
</evidence>
<proteinExistence type="inferred from homology"/>
<evidence type="ECO:0000313" key="16">
    <source>
        <dbReference type="EMBL" id="WPF80830.1"/>
    </source>
</evidence>
<evidence type="ECO:0000256" key="11">
    <source>
        <dbReference type="ARBA" id="ARBA00029811"/>
    </source>
</evidence>
<feature type="compositionally biased region" description="Low complexity" evidence="13">
    <location>
        <begin position="209"/>
        <end position="225"/>
    </location>
</feature>
<comment type="cofactor">
    <cofactor evidence="2">
        <name>Zn(2+)</name>
        <dbReference type="ChEBI" id="CHEBI:29105"/>
    </cofactor>
</comment>
<evidence type="ECO:0000259" key="15">
    <source>
        <dbReference type="Pfam" id="PF17900"/>
    </source>
</evidence>
<protein>
    <recommendedName>
        <fullName evidence="5">Aminopeptidase N</fullName>
        <ecNumber evidence="4">3.4.11.2</ecNumber>
    </recommendedName>
    <alternativeName>
        <fullName evidence="11">Alanine aminopeptidase</fullName>
    </alternativeName>
    <alternativeName>
        <fullName evidence="12">Lysyl aminopeptidase</fullName>
    </alternativeName>
</protein>
<evidence type="ECO:0000256" key="7">
    <source>
        <dbReference type="ARBA" id="ARBA00022723"/>
    </source>
</evidence>
<evidence type="ECO:0000256" key="13">
    <source>
        <dbReference type="SAM" id="MobiDB-lite"/>
    </source>
</evidence>
<dbReference type="PRINTS" id="PR00756">
    <property type="entry name" value="ALADIPTASE"/>
</dbReference>
<dbReference type="RefSeq" id="WP_319154729.1">
    <property type="nucleotide sequence ID" value="NZ_CP138359.1"/>
</dbReference>
<dbReference type="Proteomes" id="UP001304340">
    <property type="component" value="Chromosome"/>
</dbReference>
<keyword evidence="17" id="KW-1185">Reference proteome</keyword>
<accession>A0AAF0Z0I6</accession>
<dbReference type="PANTHER" id="PTHR11533">
    <property type="entry name" value="PROTEASE M1 ZINC METALLOPROTEASE"/>
    <property type="match status" value="1"/>
</dbReference>
<dbReference type="InterPro" id="IPR050344">
    <property type="entry name" value="Peptidase_M1_aminopeptidases"/>
</dbReference>
<dbReference type="Pfam" id="PF01433">
    <property type="entry name" value="Peptidase_M1"/>
    <property type="match status" value="1"/>
</dbReference>
<dbReference type="Pfam" id="PF17900">
    <property type="entry name" value="Peptidase_M1_N"/>
    <property type="match status" value="1"/>
</dbReference>
<dbReference type="EC" id="3.4.11.2" evidence="4"/>
<dbReference type="InterPro" id="IPR014782">
    <property type="entry name" value="Peptidase_M1_dom"/>
</dbReference>
<evidence type="ECO:0000256" key="2">
    <source>
        <dbReference type="ARBA" id="ARBA00001947"/>
    </source>
</evidence>
<evidence type="ECO:0000256" key="3">
    <source>
        <dbReference type="ARBA" id="ARBA00010136"/>
    </source>
</evidence>
<dbReference type="InterPro" id="IPR001930">
    <property type="entry name" value="Peptidase_M1"/>
</dbReference>
<dbReference type="SUPFAM" id="SSF55486">
    <property type="entry name" value="Metalloproteases ('zincins'), catalytic domain"/>
    <property type="match status" value="1"/>
</dbReference>
<dbReference type="GO" id="GO:0008270">
    <property type="term" value="F:zinc ion binding"/>
    <property type="evidence" value="ECO:0007669"/>
    <property type="project" value="InterPro"/>
</dbReference>
<dbReference type="SUPFAM" id="SSF63737">
    <property type="entry name" value="Leukotriene A4 hydrolase N-terminal domain"/>
    <property type="match status" value="1"/>
</dbReference>
<evidence type="ECO:0000313" key="17">
    <source>
        <dbReference type="Proteomes" id="UP001304340"/>
    </source>
</evidence>
<evidence type="ECO:0000256" key="8">
    <source>
        <dbReference type="ARBA" id="ARBA00022801"/>
    </source>
</evidence>
<gene>
    <name evidence="16" type="ORF">SANBI_002063</name>
</gene>
<keyword evidence="6" id="KW-0645">Protease</keyword>
<evidence type="ECO:0000256" key="4">
    <source>
        <dbReference type="ARBA" id="ARBA00012564"/>
    </source>
</evidence>
<sequence>MTAETTADPYVPGHGDPSYDVLSYDLALDYSVETNKLSGTATLRVVAREALDRLTLDLYALRVSKVTVDGAQPGRYSQRPGRLVVKTRREVQPGQELVVVVTYAGTPRPMPGPDGEAGWEELADGVIVASQPHGAPSWYPCNDRPSDKAPYRISLTVPSEYHVVANGTLTSSRRRASTTTWVYEQPEPMAAYLATVQIGRYVRRTLREGTTGAAGAAGTDSTGRAPGADSSDAAATRGAVPIHAVFPPTATSAVERAFARQGEMLDVFVHAFGPYPFAAYTVVVTEDTLEIPLEAQGLSVFSQGFLSTGWESQRLIAHELSHQWFGNSVTAARWQDIWLHEGFACYAEWVWSEASGGRSAADHAAEQHARLAELPQDLVLGDPGTDDMFDDRVYKRGALTLQALRGTVGDDVFWQILRTWVAEHRHGSVTSADFVALASQVAGTDLLELFTAWLTGLELPDLPHARRSLLRRITG</sequence>
<keyword evidence="8" id="KW-0378">Hydrolase</keyword>